<dbReference type="InParanoid" id="A0A371RJM5"/>
<evidence type="ECO:0000313" key="3">
    <source>
        <dbReference type="EMBL" id="RFB05651.1"/>
    </source>
</evidence>
<feature type="region of interest" description="Disordered" evidence="1">
    <location>
        <begin position="49"/>
        <end position="69"/>
    </location>
</feature>
<evidence type="ECO:0000256" key="1">
    <source>
        <dbReference type="SAM" id="MobiDB-lite"/>
    </source>
</evidence>
<comment type="caution">
    <text evidence="3">The sequence shown here is derived from an EMBL/GenBank/DDBJ whole genome shotgun (WGS) entry which is preliminary data.</text>
</comment>
<name>A0A371RJM5_9PROT</name>
<keyword evidence="2" id="KW-0732">Signal</keyword>
<dbReference type="OrthoDB" id="8478256at2"/>
<dbReference type="EMBL" id="QUQO01000001">
    <property type="protein sequence ID" value="RFB05651.1"/>
    <property type="molecule type" value="Genomic_DNA"/>
</dbReference>
<dbReference type="Pfam" id="PF11233">
    <property type="entry name" value="DUF3035"/>
    <property type="match status" value="1"/>
</dbReference>
<protein>
    <submittedName>
        <fullName evidence="3">DUF3035 domain-containing protein</fullName>
    </submittedName>
</protein>
<reference evidence="3 4" key="1">
    <citation type="submission" date="2018-08" db="EMBL/GenBank/DDBJ databases">
        <title>Parvularcula sp. SM1705, isolated from surface water of the South Sea China.</title>
        <authorList>
            <person name="Sun L."/>
        </authorList>
    </citation>
    <scope>NUCLEOTIDE SEQUENCE [LARGE SCALE GENOMIC DNA]</scope>
    <source>
        <strain evidence="3 4">SM1705</strain>
    </source>
</reference>
<dbReference type="AlphaFoldDB" id="A0A371RJM5"/>
<feature type="signal peptide" evidence="2">
    <location>
        <begin position="1"/>
        <end position="23"/>
    </location>
</feature>
<dbReference type="InterPro" id="IPR021395">
    <property type="entry name" value="DUF3035"/>
</dbReference>
<gene>
    <name evidence="3" type="ORF">DX908_10470</name>
</gene>
<accession>A0A371RJM5</accession>
<dbReference type="Proteomes" id="UP000264589">
    <property type="component" value="Unassembled WGS sequence"/>
</dbReference>
<organism evidence="3 4">
    <name type="scientific">Parvularcula marina</name>
    <dbReference type="NCBI Taxonomy" id="2292771"/>
    <lineage>
        <taxon>Bacteria</taxon>
        <taxon>Pseudomonadati</taxon>
        <taxon>Pseudomonadota</taxon>
        <taxon>Alphaproteobacteria</taxon>
        <taxon>Parvularculales</taxon>
        <taxon>Parvularculaceae</taxon>
        <taxon>Parvularcula</taxon>
    </lineage>
</organism>
<sequence>MIARYLSLAVLAGSALLITGCGSLGNALGTGKNPPDEFAIVTKAPLTVPPDYALRPPQPGETRPERLSTADRTRQLLIGDESSAPPTNGELALLQSVGALDVDDNIRATLAAENGGRAQKSESLANQLIFWTFEDGQIDDSRAPLRVDNAEAWKAERHDSIEAVTGGGQVVISRDQRILNLPGVK</sequence>
<feature type="chain" id="PRO_5016720450" evidence="2">
    <location>
        <begin position="24"/>
        <end position="185"/>
    </location>
</feature>
<evidence type="ECO:0000256" key="2">
    <source>
        <dbReference type="SAM" id="SignalP"/>
    </source>
</evidence>
<proteinExistence type="predicted"/>
<dbReference type="RefSeq" id="WP_116392284.1">
    <property type="nucleotide sequence ID" value="NZ_CAXQPM010000025.1"/>
</dbReference>
<dbReference type="PROSITE" id="PS51257">
    <property type="entry name" value="PROKAR_LIPOPROTEIN"/>
    <property type="match status" value="1"/>
</dbReference>
<keyword evidence="4" id="KW-1185">Reference proteome</keyword>
<evidence type="ECO:0000313" key="4">
    <source>
        <dbReference type="Proteomes" id="UP000264589"/>
    </source>
</evidence>